<dbReference type="Proteomes" id="UP001152320">
    <property type="component" value="Chromosome 17"/>
</dbReference>
<name>A0A9Q0YNR4_HOLLE</name>
<keyword evidence="5 8" id="KW-0472">Membrane</keyword>
<evidence type="ECO:0000313" key="10">
    <source>
        <dbReference type="EMBL" id="KAJ8025822.1"/>
    </source>
</evidence>
<dbReference type="AlphaFoldDB" id="A0A9Q0YNR4"/>
<keyword evidence="11" id="KW-1185">Reference proteome</keyword>
<evidence type="ECO:0000256" key="7">
    <source>
        <dbReference type="ARBA" id="ARBA00023180"/>
    </source>
</evidence>
<dbReference type="GO" id="GO:0005912">
    <property type="term" value="C:adherens junction"/>
    <property type="evidence" value="ECO:0007669"/>
    <property type="project" value="TreeGrafter"/>
</dbReference>
<evidence type="ECO:0000259" key="9">
    <source>
        <dbReference type="PROSITE" id="PS50835"/>
    </source>
</evidence>
<evidence type="ECO:0000256" key="5">
    <source>
        <dbReference type="ARBA" id="ARBA00023136"/>
    </source>
</evidence>
<evidence type="ECO:0000256" key="2">
    <source>
        <dbReference type="ARBA" id="ARBA00022729"/>
    </source>
</evidence>
<protein>
    <submittedName>
        <fullName evidence="10">Neurofascin</fullName>
    </submittedName>
</protein>
<dbReference type="PANTHER" id="PTHR23277">
    <property type="entry name" value="NECTIN-RELATED"/>
    <property type="match status" value="1"/>
</dbReference>
<keyword evidence="2" id="KW-0732">Signal</keyword>
<dbReference type="SUPFAM" id="SSF48726">
    <property type="entry name" value="Immunoglobulin"/>
    <property type="match status" value="2"/>
</dbReference>
<dbReference type="InterPro" id="IPR007110">
    <property type="entry name" value="Ig-like_dom"/>
</dbReference>
<reference evidence="10" key="1">
    <citation type="submission" date="2021-10" db="EMBL/GenBank/DDBJ databases">
        <title>Tropical sea cucumber genome reveals ecological adaptation and Cuvierian tubules defense mechanism.</title>
        <authorList>
            <person name="Chen T."/>
        </authorList>
    </citation>
    <scope>NUCLEOTIDE SEQUENCE</scope>
    <source>
        <strain evidence="10">Nanhai2018</strain>
        <tissue evidence="10">Muscle</tissue>
    </source>
</reference>
<dbReference type="PANTHER" id="PTHR23277:SF108">
    <property type="entry name" value="FASCICLIN-3"/>
    <property type="match status" value="1"/>
</dbReference>
<keyword evidence="7" id="KW-0325">Glycoprotein</keyword>
<dbReference type="OrthoDB" id="10045578at2759"/>
<comment type="caution">
    <text evidence="10">The sequence shown here is derived from an EMBL/GenBank/DDBJ whole genome shotgun (WGS) entry which is preliminary data.</text>
</comment>
<evidence type="ECO:0000256" key="4">
    <source>
        <dbReference type="ARBA" id="ARBA00022889"/>
    </source>
</evidence>
<gene>
    <name evidence="10" type="ORF">HOLleu_33482</name>
</gene>
<dbReference type="InterPro" id="IPR013783">
    <property type="entry name" value="Ig-like_fold"/>
</dbReference>
<keyword evidence="8" id="KW-1133">Transmembrane helix</keyword>
<keyword evidence="4" id="KW-0130">Cell adhesion</keyword>
<evidence type="ECO:0000313" key="11">
    <source>
        <dbReference type="Proteomes" id="UP001152320"/>
    </source>
</evidence>
<proteinExistence type="predicted"/>
<keyword evidence="6" id="KW-1015">Disulfide bond</keyword>
<accession>A0A9Q0YNR4</accession>
<organism evidence="10 11">
    <name type="scientific">Holothuria leucospilota</name>
    <name type="common">Black long sea cucumber</name>
    <name type="synonym">Mertensiothuria leucospilota</name>
    <dbReference type="NCBI Taxonomy" id="206669"/>
    <lineage>
        <taxon>Eukaryota</taxon>
        <taxon>Metazoa</taxon>
        <taxon>Echinodermata</taxon>
        <taxon>Eleutherozoa</taxon>
        <taxon>Echinozoa</taxon>
        <taxon>Holothuroidea</taxon>
        <taxon>Aspidochirotacea</taxon>
        <taxon>Aspidochirotida</taxon>
        <taxon>Holothuriidae</taxon>
        <taxon>Holothuria</taxon>
    </lineage>
</organism>
<dbReference type="InterPro" id="IPR051427">
    <property type="entry name" value="Nectin/Nectin-like"/>
</dbReference>
<dbReference type="GO" id="GO:0007156">
    <property type="term" value="P:homophilic cell adhesion via plasma membrane adhesion molecules"/>
    <property type="evidence" value="ECO:0007669"/>
    <property type="project" value="TreeGrafter"/>
</dbReference>
<feature type="domain" description="Ig-like" evidence="9">
    <location>
        <begin position="11"/>
        <end position="100"/>
    </location>
</feature>
<dbReference type="Pfam" id="PF00047">
    <property type="entry name" value="ig"/>
    <property type="match status" value="1"/>
</dbReference>
<dbReference type="PROSITE" id="PS50835">
    <property type="entry name" value="IG_LIKE"/>
    <property type="match status" value="1"/>
</dbReference>
<dbReference type="InterPro" id="IPR036179">
    <property type="entry name" value="Ig-like_dom_sf"/>
</dbReference>
<evidence type="ECO:0000256" key="6">
    <source>
        <dbReference type="ARBA" id="ARBA00023157"/>
    </source>
</evidence>
<dbReference type="EMBL" id="JAIZAY010000017">
    <property type="protein sequence ID" value="KAJ8025822.1"/>
    <property type="molecule type" value="Genomic_DNA"/>
</dbReference>
<dbReference type="GO" id="GO:0016020">
    <property type="term" value="C:membrane"/>
    <property type="evidence" value="ECO:0007669"/>
    <property type="project" value="UniProtKB-SubCell"/>
</dbReference>
<evidence type="ECO:0000256" key="1">
    <source>
        <dbReference type="ARBA" id="ARBA00004370"/>
    </source>
</evidence>
<keyword evidence="8" id="KW-0812">Transmembrane</keyword>
<feature type="transmembrane region" description="Helical" evidence="8">
    <location>
        <begin position="213"/>
        <end position="231"/>
    </location>
</feature>
<evidence type="ECO:0000256" key="8">
    <source>
        <dbReference type="SAM" id="Phobius"/>
    </source>
</evidence>
<sequence>MRLLFLPSGYPQLSVEPIILKENETLNSTCCITTSTSTNLITISWLLGERPLLQLNRTTHRKIKNGLVKYCSSVLEILASRYIHGKTLTCMVVKKHISASHVVNVLYPCTVRVSTKQSLKIYNNERDVFIECEANGNPQPQVLLQKKDENGQWNALEIGYMKSIKENITWTFHFGNASDDIKGMYRCIAFNDVGLAAVSKTVEIEYYNSKKRVSTILVILAVLVIAVLVLIRIIKRSKESKGCYCFQTKILEDSRTTVVRFR</sequence>
<comment type="subcellular location">
    <subcellularLocation>
        <location evidence="1">Membrane</location>
    </subcellularLocation>
</comment>
<evidence type="ECO:0000256" key="3">
    <source>
        <dbReference type="ARBA" id="ARBA00022737"/>
    </source>
</evidence>
<dbReference type="Pfam" id="PF08205">
    <property type="entry name" value="C2-set_2"/>
    <property type="match status" value="1"/>
</dbReference>
<keyword evidence="3" id="KW-0677">Repeat</keyword>
<dbReference type="InterPro" id="IPR013162">
    <property type="entry name" value="CD80_C2-set"/>
</dbReference>
<dbReference type="InterPro" id="IPR013151">
    <property type="entry name" value="Immunoglobulin_dom"/>
</dbReference>
<dbReference type="Gene3D" id="2.60.40.10">
    <property type="entry name" value="Immunoglobulins"/>
    <property type="match status" value="2"/>
</dbReference>
<dbReference type="GO" id="GO:0007157">
    <property type="term" value="P:heterophilic cell-cell adhesion via plasma membrane cell adhesion molecules"/>
    <property type="evidence" value="ECO:0007669"/>
    <property type="project" value="TreeGrafter"/>
</dbReference>